<evidence type="ECO:0000256" key="1">
    <source>
        <dbReference type="SAM" id="MobiDB-lite"/>
    </source>
</evidence>
<evidence type="ECO:0000313" key="2">
    <source>
        <dbReference type="EMBL" id="ELK07291.1"/>
    </source>
</evidence>
<evidence type="ECO:0000313" key="3">
    <source>
        <dbReference type="Proteomes" id="UP000010552"/>
    </source>
</evidence>
<dbReference type="EMBL" id="KB030979">
    <property type="protein sequence ID" value="ELK07291.1"/>
    <property type="molecule type" value="Genomic_DNA"/>
</dbReference>
<reference evidence="3" key="1">
    <citation type="journal article" date="2013" name="Science">
        <title>Comparative analysis of bat genomes provides insight into the evolution of flight and immunity.</title>
        <authorList>
            <person name="Zhang G."/>
            <person name="Cowled C."/>
            <person name="Shi Z."/>
            <person name="Huang Z."/>
            <person name="Bishop-Lilly K.A."/>
            <person name="Fang X."/>
            <person name="Wynne J.W."/>
            <person name="Xiong Z."/>
            <person name="Baker M.L."/>
            <person name="Zhao W."/>
            <person name="Tachedjian M."/>
            <person name="Zhu Y."/>
            <person name="Zhou P."/>
            <person name="Jiang X."/>
            <person name="Ng J."/>
            <person name="Yang L."/>
            <person name="Wu L."/>
            <person name="Xiao J."/>
            <person name="Feng Y."/>
            <person name="Chen Y."/>
            <person name="Sun X."/>
            <person name="Zhang Y."/>
            <person name="Marsh G.A."/>
            <person name="Crameri G."/>
            <person name="Broder C.C."/>
            <person name="Frey K.G."/>
            <person name="Wang L.F."/>
            <person name="Wang J."/>
        </authorList>
    </citation>
    <scope>NUCLEOTIDE SEQUENCE [LARGE SCALE GENOMIC DNA]</scope>
</reference>
<name>L5K950_PTEAL</name>
<accession>L5K950</accession>
<gene>
    <name evidence="2" type="ORF">PAL_GLEAN10012552</name>
</gene>
<feature type="compositionally biased region" description="Basic residues" evidence="1">
    <location>
        <begin position="54"/>
        <end position="67"/>
    </location>
</feature>
<dbReference type="Proteomes" id="UP000010552">
    <property type="component" value="Unassembled WGS sequence"/>
</dbReference>
<organism evidence="2 3">
    <name type="scientific">Pteropus alecto</name>
    <name type="common">Black flying fox</name>
    <dbReference type="NCBI Taxonomy" id="9402"/>
    <lineage>
        <taxon>Eukaryota</taxon>
        <taxon>Metazoa</taxon>
        <taxon>Chordata</taxon>
        <taxon>Craniata</taxon>
        <taxon>Vertebrata</taxon>
        <taxon>Euteleostomi</taxon>
        <taxon>Mammalia</taxon>
        <taxon>Eutheria</taxon>
        <taxon>Laurasiatheria</taxon>
        <taxon>Chiroptera</taxon>
        <taxon>Yinpterochiroptera</taxon>
        <taxon>Pteropodoidea</taxon>
        <taxon>Pteropodidae</taxon>
        <taxon>Pteropodinae</taxon>
        <taxon>Pteropus</taxon>
    </lineage>
</organism>
<keyword evidence="3" id="KW-1185">Reference proteome</keyword>
<dbReference type="AlphaFoldDB" id="L5K950"/>
<protein>
    <submittedName>
        <fullName evidence="2">Uncharacterized protein</fullName>
    </submittedName>
</protein>
<proteinExistence type="predicted"/>
<dbReference type="InParanoid" id="L5K950"/>
<sequence length="89" mass="9773">MWCSLGRVLQDRTVPGRRQPPASCVVVSHHGFLALVSGLSAPLMLAHQRPGSCQRHRERAAPPHRPRLAGTGEEEQPEGSATVRPSRRH</sequence>
<feature type="region of interest" description="Disordered" evidence="1">
    <location>
        <begin position="46"/>
        <end position="89"/>
    </location>
</feature>